<evidence type="ECO:0000313" key="3">
    <source>
        <dbReference type="EMBL" id="KAA3964117.1"/>
    </source>
</evidence>
<comment type="subcellular location">
    <subcellularLocation>
        <location evidence="2">Cell outer membrane</location>
        <topology evidence="2">Multi-pass membrane protein</topology>
    </subcellularLocation>
</comment>
<dbReference type="GO" id="GO:0015344">
    <property type="term" value="F:siderophore uptake transmembrane transporter activity"/>
    <property type="evidence" value="ECO:0007669"/>
    <property type="project" value="TreeGrafter"/>
</dbReference>
<dbReference type="PANTHER" id="PTHR30069:SF29">
    <property type="entry name" value="HEMOGLOBIN AND HEMOGLOBIN-HAPTOGLOBIN-BINDING PROTEIN 1-RELATED"/>
    <property type="match status" value="1"/>
</dbReference>
<dbReference type="GO" id="GO:0044718">
    <property type="term" value="P:siderophore transmembrane transport"/>
    <property type="evidence" value="ECO:0007669"/>
    <property type="project" value="TreeGrafter"/>
</dbReference>
<dbReference type="AlphaFoldDB" id="A0A641QB36"/>
<dbReference type="InterPro" id="IPR039426">
    <property type="entry name" value="TonB-dep_rcpt-like"/>
</dbReference>
<dbReference type="InterPro" id="IPR012910">
    <property type="entry name" value="Plug_dom"/>
</dbReference>
<comment type="caution">
    <text evidence="3">The sequence shown here is derived from an EMBL/GenBank/DDBJ whole genome shotgun (WGS) entry which is preliminary data.</text>
</comment>
<keyword evidence="2" id="KW-0472">Membrane</keyword>
<evidence type="ECO:0000256" key="2">
    <source>
        <dbReference type="PROSITE-ProRule" id="PRU01360"/>
    </source>
</evidence>
<dbReference type="SUPFAM" id="SSF49464">
    <property type="entry name" value="Carboxypeptidase regulatory domain-like"/>
    <property type="match status" value="1"/>
</dbReference>
<dbReference type="Gene3D" id="2.170.130.10">
    <property type="entry name" value="TonB-dependent receptor, plug domain"/>
    <property type="match status" value="1"/>
</dbReference>
<keyword evidence="3" id="KW-0675">Receptor</keyword>
<dbReference type="GO" id="GO:0009279">
    <property type="term" value="C:cell outer membrane"/>
    <property type="evidence" value="ECO:0007669"/>
    <property type="project" value="UniProtKB-SubCell"/>
</dbReference>
<protein>
    <submittedName>
        <fullName evidence="3">TonB-dependent receptor plug domain-containing protein</fullName>
    </submittedName>
</protein>
<keyword evidence="2" id="KW-0812">Transmembrane</keyword>
<sequence>MKKIYILTLLLCFISFGNSFAQTLKGHIYDAKTNEPLVGAAVTYKLQGNQGVVSDINGAYEIKLPEGGVDLVFSYVGYEDVLMPIVIDRREVVTKDVYMRESTKLLEEVVVSARRFEQKLSNVTVSMDVVKAGDIARQAPTDISSTLRTLPGVDIVDKQPSIRGGSGWTYGVGARSQILVDGMSTLNPKTGEINWNTVPLENIEQIEVIKGASSVLYGSSALNGIINIRTARPGLTPKTRFSAYVGIYGDAENDEYQWSDKSFWKEDKYSVKPILRGSLLSGVRNPIYEGFDLSHSRRIGNFDVSGSMNLFTDEGYRQQGYNKRFRMGGNLTYHQPDMGMKLLNYGFNIDFLSNQYGDFFIWRSPTEVYKPSPFTNMGREDNNFHIDPFINYVNPENGTSHKIKGRFYYSADNIVRPSQGASIGDILGNMGTDAHRLFRILQAVITVRSIRPWSVSVRDLSTEIWKMP</sequence>
<proteinExistence type="inferred from homology"/>
<dbReference type="Pfam" id="PF13715">
    <property type="entry name" value="CarbopepD_reg_2"/>
    <property type="match status" value="1"/>
</dbReference>
<keyword evidence="1" id="KW-0732">Signal</keyword>
<dbReference type="EMBL" id="VWKV01000008">
    <property type="protein sequence ID" value="KAA3964117.1"/>
    <property type="molecule type" value="Genomic_DNA"/>
</dbReference>
<evidence type="ECO:0000256" key="1">
    <source>
        <dbReference type="ARBA" id="ARBA00022729"/>
    </source>
</evidence>
<name>A0A641QB36_BACOV</name>
<dbReference type="InterPro" id="IPR008969">
    <property type="entry name" value="CarboxyPept-like_regulatory"/>
</dbReference>
<keyword evidence="2" id="KW-1134">Transmembrane beta strand</keyword>
<keyword evidence="2" id="KW-0998">Cell outer membrane</keyword>
<dbReference type="PANTHER" id="PTHR30069">
    <property type="entry name" value="TONB-DEPENDENT OUTER MEMBRANE RECEPTOR"/>
    <property type="match status" value="1"/>
</dbReference>
<comment type="similarity">
    <text evidence="2">Belongs to the TonB-dependent receptor family.</text>
</comment>
<reference evidence="3" key="1">
    <citation type="journal article" date="2019" name="Nat. Med.">
        <title>A library of human gut bacterial isolates paired with longitudinal multiomics data enables mechanistic microbiome research.</title>
        <authorList>
            <person name="Poyet M."/>
            <person name="Groussin M."/>
            <person name="Gibbons S.M."/>
            <person name="Avila-Pacheco J."/>
            <person name="Jiang X."/>
            <person name="Kearney S.M."/>
            <person name="Perrotta A.R."/>
            <person name="Berdy B."/>
            <person name="Zhao S."/>
            <person name="Lieberman T.D."/>
            <person name="Swanson P.K."/>
            <person name="Smith M."/>
            <person name="Roesemann S."/>
            <person name="Alexander J.E."/>
            <person name="Rich S.A."/>
            <person name="Livny J."/>
            <person name="Vlamakis H."/>
            <person name="Clish C."/>
            <person name="Bullock K."/>
            <person name="Deik A."/>
            <person name="Scott J."/>
            <person name="Pierce K.A."/>
            <person name="Xavier R.J."/>
            <person name="Alm E.J."/>
        </authorList>
    </citation>
    <scope>NUCLEOTIDE SEQUENCE</scope>
    <source>
        <strain evidence="3">BIOML-A154</strain>
    </source>
</reference>
<organism evidence="3">
    <name type="scientific">Bacteroides ovatus</name>
    <dbReference type="NCBI Taxonomy" id="28116"/>
    <lineage>
        <taxon>Bacteria</taxon>
        <taxon>Pseudomonadati</taxon>
        <taxon>Bacteroidota</taxon>
        <taxon>Bacteroidia</taxon>
        <taxon>Bacteroidales</taxon>
        <taxon>Bacteroidaceae</taxon>
        <taxon>Bacteroides</taxon>
    </lineage>
</organism>
<dbReference type="InterPro" id="IPR037066">
    <property type="entry name" value="Plug_dom_sf"/>
</dbReference>
<accession>A0A641QB36</accession>
<dbReference type="Pfam" id="PF07715">
    <property type="entry name" value="Plug"/>
    <property type="match status" value="1"/>
</dbReference>
<keyword evidence="2" id="KW-0813">Transport</keyword>
<dbReference type="Gene3D" id="2.60.40.1120">
    <property type="entry name" value="Carboxypeptidase-like, regulatory domain"/>
    <property type="match status" value="1"/>
</dbReference>
<dbReference type="SUPFAM" id="SSF56935">
    <property type="entry name" value="Porins"/>
    <property type="match status" value="1"/>
</dbReference>
<gene>
    <name evidence="3" type="ORF">F3D74_07365</name>
</gene>
<dbReference type="PROSITE" id="PS52016">
    <property type="entry name" value="TONB_DEPENDENT_REC_3"/>
    <property type="match status" value="1"/>
</dbReference>